<dbReference type="EMBL" id="LR796563">
    <property type="protein sequence ID" value="CAB4151898.1"/>
    <property type="molecule type" value="Genomic_DNA"/>
</dbReference>
<reference evidence="1" key="1">
    <citation type="submission" date="2020-04" db="EMBL/GenBank/DDBJ databases">
        <authorList>
            <person name="Chiriac C."/>
            <person name="Salcher M."/>
            <person name="Ghai R."/>
            <person name="Kavagutti S V."/>
        </authorList>
    </citation>
    <scope>NUCLEOTIDE SEQUENCE</scope>
</reference>
<name>A0A6J5MZB1_9CAUD</name>
<evidence type="ECO:0000313" key="1">
    <source>
        <dbReference type="EMBL" id="CAB4151898.1"/>
    </source>
</evidence>
<organism evidence="1">
    <name type="scientific">uncultured Caudovirales phage</name>
    <dbReference type="NCBI Taxonomy" id="2100421"/>
    <lineage>
        <taxon>Viruses</taxon>
        <taxon>Duplodnaviria</taxon>
        <taxon>Heunggongvirae</taxon>
        <taxon>Uroviricota</taxon>
        <taxon>Caudoviricetes</taxon>
        <taxon>Peduoviridae</taxon>
        <taxon>Maltschvirus</taxon>
        <taxon>Maltschvirus maltsch</taxon>
    </lineage>
</organism>
<proteinExistence type="predicted"/>
<gene>
    <name evidence="1" type="ORF">UFOVP583_41</name>
</gene>
<sequence length="94" mass="10816">MTKRRQKSKVVWVKLGRQRAWGQATIGEGLIEIDPRLGAKRQLEVLCHEQVHLTFPEMSEAQVDRAGKDLAAVLWDQNYRRVLLDPNSKPPRIS</sequence>
<protein>
    <submittedName>
        <fullName evidence="1">Uncharacterized protein</fullName>
    </submittedName>
</protein>
<accession>A0A6J5MZB1</accession>